<dbReference type="Pfam" id="PF20680">
    <property type="entry name" value="DUF6817"/>
    <property type="match status" value="1"/>
</dbReference>
<evidence type="ECO:0000259" key="1">
    <source>
        <dbReference type="Pfam" id="PF20680"/>
    </source>
</evidence>
<accession>A0AAW1R786</accession>
<dbReference type="EMBL" id="JALJOR010000001">
    <property type="protein sequence ID" value="KAK9829266.1"/>
    <property type="molecule type" value="Genomic_DNA"/>
</dbReference>
<dbReference type="Proteomes" id="UP001489004">
    <property type="component" value="Unassembled WGS sequence"/>
</dbReference>
<sequence length="285" mass="32282">MPLPLTACSPPWTGNHIKCIVRPPSSQRHRYSLLRRGLGTCGRDVHFQTSADQPSSVLYKANMVAIPAVQMSPEDFIKHIGTDKIEHVSGDLFSDHLQGVQGVLQHWHADPEVALAGLLHSIYGTEGFQDFQLSLDRRDDVKRVIGQRAEKVAYLNCVMDRWSLDSQLDAPLGQHSVLARPEVGGHQIPLTDQEHTDLITVHLADWLEQVEREAQKTEERHGWEKPGDAWGYRRGAYRRMAEILQGPALKMYDEVFGREPAHTRHIHQQLTKKLDKPVVPKMVVN</sequence>
<name>A0AAW1R786_9CHLO</name>
<gene>
    <name evidence="2" type="ORF">WJX72_004864</name>
</gene>
<keyword evidence="3" id="KW-1185">Reference proteome</keyword>
<dbReference type="AlphaFoldDB" id="A0AAW1R786"/>
<reference evidence="2 3" key="1">
    <citation type="journal article" date="2024" name="Nat. Commun.">
        <title>Phylogenomics reveals the evolutionary origins of lichenization in chlorophyte algae.</title>
        <authorList>
            <person name="Puginier C."/>
            <person name="Libourel C."/>
            <person name="Otte J."/>
            <person name="Skaloud P."/>
            <person name="Haon M."/>
            <person name="Grisel S."/>
            <person name="Petersen M."/>
            <person name="Berrin J.G."/>
            <person name="Delaux P.M."/>
            <person name="Dal Grande F."/>
            <person name="Keller J."/>
        </authorList>
    </citation>
    <scope>NUCLEOTIDE SEQUENCE [LARGE SCALE GENOMIC DNA]</scope>
    <source>
        <strain evidence="2 3">SAG 2043</strain>
    </source>
</reference>
<protein>
    <recommendedName>
        <fullName evidence="1">DUF6817 domain-containing protein</fullName>
    </recommendedName>
</protein>
<evidence type="ECO:0000313" key="2">
    <source>
        <dbReference type="EMBL" id="KAK9829266.1"/>
    </source>
</evidence>
<organism evidence="2 3">
    <name type="scientific">[Myrmecia] bisecta</name>
    <dbReference type="NCBI Taxonomy" id="41462"/>
    <lineage>
        <taxon>Eukaryota</taxon>
        <taxon>Viridiplantae</taxon>
        <taxon>Chlorophyta</taxon>
        <taxon>core chlorophytes</taxon>
        <taxon>Trebouxiophyceae</taxon>
        <taxon>Trebouxiales</taxon>
        <taxon>Trebouxiaceae</taxon>
        <taxon>Myrmecia</taxon>
    </lineage>
</organism>
<comment type="caution">
    <text evidence="2">The sequence shown here is derived from an EMBL/GenBank/DDBJ whole genome shotgun (WGS) entry which is preliminary data.</text>
</comment>
<dbReference type="InterPro" id="IPR049202">
    <property type="entry name" value="DUF6817"/>
</dbReference>
<evidence type="ECO:0000313" key="3">
    <source>
        <dbReference type="Proteomes" id="UP001489004"/>
    </source>
</evidence>
<proteinExistence type="predicted"/>
<feature type="domain" description="DUF6817" evidence="1">
    <location>
        <begin position="77"/>
        <end position="161"/>
    </location>
</feature>